<evidence type="ECO:0000256" key="1">
    <source>
        <dbReference type="ARBA" id="ARBA00012493"/>
    </source>
</evidence>
<dbReference type="SUPFAM" id="SSF56672">
    <property type="entry name" value="DNA/RNA polymerases"/>
    <property type="match status" value="1"/>
</dbReference>
<dbReference type="PROSITE" id="PS50878">
    <property type="entry name" value="RT_POL"/>
    <property type="match status" value="1"/>
</dbReference>
<evidence type="ECO:0000313" key="4">
    <source>
        <dbReference type="Proteomes" id="UP000694727"/>
    </source>
</evidence>
<name>A0A8D0US87_PIG</name>
<dbReference type="InterPro" id="IPR000477">
    <property type="entry name" value="RT_dom"/>
</dbReference>
<organism evidence="3 4">
    <name type="scientific">Sus scrofa</name>
    <name type="common">Pig</name>
    <dbReference type="NCBI Taxonomy" id="9823"/>
    <lineage>
        <taxon>Eukaryota</taxon>
        <taxon>Metazoa</taxon>
        <taxon>Chordata</taxon>
        <taxon>Craniata</taxon>
        <taxon>Vertebrata</taxon>
        <taxon>Euteleostomi</taxon>
        <taxon>Mammalia</taxon>
        <taxon>Eutheria</taxon>
        <taxon>Laurasiatheria</taxon>
        <taxon>Artiodactyla</taxon>
        <taxon>Suina</taxon>
        <taxon>Suidae</taxon>
        <taxon>Sus</taxon>
    </lineage>
</organism>
<dbReference type="AlphaFoldDB" id="A0A8D0US87"/>
<dbReference type="Ensembl" id="ENSSSCT00025059661.1">
    <property type="protein sequence ID" value="ENSSSCP00025025308.1"/>
    <property type="gene ID" value="ENSSSCG00025044000.1"/>
</dbReference>
<dbReference type="PANTHER" id="PTHR31635">
    <property type="entry name" value="REVERSE TRANSCRIPTASE DOMAIN-CONTAINING PROTEIN-RELATED"/>
    <property type="match status" value="1"/>
</dbReference>
<dbReference type="PANTHER" id="PTHR31635:SF196">
    <property type="entry name" value="REVERSE TRANSCRIPTASE DOMAIN-CONTAINING PROTEIN-RELATED"/>
    <property type="match status" value="1"/>
</dbReference>
<sequence length="143" mass="16747">LNIIKTTYDKPTTNIIFNNEKLKAFLLKYRIRQGCPLSPILLNIVLEVPDTEIRLEKEIQSIQIGRKEVKLSLYADDMILYIENSKDSIEKLLKLISEFSKVAGYKICISFLSYFFTLTMKYQKMKVENQALLKSHHKKQNKT</sequence>
<reference evidence="3" key="1">
    <citation type="submission" date="2025-08" db="UniProtKB">
        <authorList>
            <consortium name="Ensembl"/>
        </authorList>
    </citation>
    <scope>IDENTIFICATION</scope>
</reference>
<feature type="domain" description="Reverse transcriptase" evidence="2">
    <location>
        <begin position="1"/>
        <end position="127"/>
    </location>
</feature>
<dbReference type="Proteomes" id="UP000694727">
    <property type="component" value="Unplaced"/>
</dbReference>
<evidence type="ECO:0000259" key="2">
    <source>
        <dbReference type="PROSITE" id="PS50878"/>
    </source>
</evidence>
<accession>A0A8D0US87</accession>
<dbReference type="InterPro" id="IPR043502">
    <property type="entry name" value="DNA/RNA_pol_sf"/>
</dbReference>
<proteinExistence type="predicted"/>
<evidence type="ECO:0000313" key="3">
    <source>
        <dbReference type="Ensembl" id="ENSSSCP00025025308.1"/>
    </source>
</evidence>
<dbReference type="EC" id="2.7.7.49" evidence="1"/>
<protein>
    <recommendedName>
        <fullName evidence="1">RNA-directed DNA polymerase</fullName>
        <ecNumber evidence="1">2.7.7.49</ecNumber>
    </recommendedName>
</protein>
<dbReference type="Pfam" id="PF00078">
    <property type="entry name" value="RVT_1"/>
    <property type="match status" value="1"/>
</dbReference>
<dbReference type="GO" id="GO:0003964">
    <property type="term" value="F:RNA-directed DNA polymerase activity"/>
    <property type="evidence" value="ECO:0007669"/>
    <property type="project" value="UniProtKB-EC"/>
</dbReference>